<comment type="caution">
    <text evidence="1">The sequence shown here is derived from an EMBL/GenBank/DDBJ whole genome shotgun (WGS) entry which is preliminary data.</text>
</comment>
<proteinExistence type="predicted"/>
<sequence length="113" mass="11593">MGDSFGAGTSATRMKAGAVAGDAIGANMQGSLTAGDSNVGERKTYFSAAGFASGDTITWSSMLVSRTSYDLGGADGYQLFEVIKGLEFGRHTLEIAKTPNDGKPIAIDCLVCS</sequence>
<organism evidence="1 2">
    <name type="scientific">Mesorhizobium zhangyense</name>
    <dbReference type="NCBI Taxonomy" id="1776730"/>
    <lineage>
        <taxon>Bacteria</taxon>
        <taxon>Pseudomonadati</taxon>
        <taxon>Pseudomonadota</taxon>
        <taxon>Alphaproteobacteria</taxon>
        <taxon>Hyphomicrobiales</taxon>
        <taxon>Phyllobacteriaceae</taxon>
        <taxon>Mesorhizobium</taxon>
    </lineage>
</organism>
<name>A0A7C9VFZ8_9HYPH</name>
<gene>
    <name evidence="1" type="ORF">G6N74_25935</name>
</gene>
<evidence type="ECO:0000313" key="2">
    <source>
        <dbReference type="Proteomes" id="UP000481252"/>
    </source>
</evidence>
<dbReference type="Proteomes" id="UP000481252">
    <property type="component" value="Unassembled WGS sequence"/>
</dbReference>
<keyword evidence="2" id="KW-1185">Reference proteome</keyword>
<dbReference type="EMBL" id="JAAKZG010000016">
    <property type="protein sequence ID" value="NGN44509.1"/>
    <property type="molecule type" value="Genomic_DNA"/>
</dbReference>
<dbReference type="AlphaFoldDB" id="A0A7C9VFZ8"/>
<evidence type="ECO:0000313" key="1">
    <source>
        <dbReference type="EMBL" id="NGN44509.1"/>
    </source>
</evidence>
<reference evidence="1 2" key="1">
    <citation type="submission" date="2020-02" db="EMBL/GenBank/DDBJ databases">
        <title>Genome sequence of the type strain CGMCC 1.15528 of Mesorhizobium zhangyense.</title>
        <authorList>
            <person name="Gao J."/>
            <person name="Sun J."/>
        </authorList>
    </citation>
    <scope>NUCLEOTIDE SEQUENCE [LARGE SCALE GENOMIC DNA]</scope>
    <source>
        <strain evidence="1 2">CGMCC 1.15528</strain>
    </source>
</reference>
<protein>
    <submittedName>
        <fullName evidence="1">Uncharacterized protein</fullName>
    </submittedName>
</protein>
<accession>A0A7C9VFZ8</accession>
<dbReference type="RefSeq" id="WP_165120887.1">
    <property type="nucleotide sequence ID" value="NZ_JAAKZG010000016.1"/>
</dbReference>